<dbReference type="EMBL" id="CP022745">
    <property type="protein sequence ID" value="ASY43338.1"/>
    <property type="molecule type" value="Genomic_DNA"/>
</dbReference>
<dbReference type="AlphaFoldDB" id="A0A249MPS9"/>
<organism evidence="3 4">
    <name type="scientific">Sphingobium xenophagum</name>
    <dbReference type="NCBI Taxonomy" id="121428"/>
    <lineage>
        <taxon>Bacteria</taxon>
        <taxon>Pseudomonadati</taxon>
        <taxon>Pseudomonadota</taxon>
        <taxon>Alphaproteobacteria</taxon>
        <taxon>Sphingomonadales</taxon>
        <taxon>Sphingomonadaceae</taxon>
        <taxon>Sphingobium</taxon>
    </lineage>
</organism>
<dbReference type="KEGG" id="shyd:CJD35_01875"/>
<dbReference type="NCBIfam" id="TIGR01554">
    <property type="entry name" value="major_cap_HK97"/>
    <property type="match status" value="1"/>
</dbReference>
<dbReference type="Gene3D" id="3.30.2400.10">
    <property type="entry name" value="Major capsid protein gp5"/>
    <property type="match status" value="1"/>
</dbReference>
<evidence type="ECO:0000313" key="3">
    <source>
        <dbReference type="EMBL" id="ASY43338.1"/>
    </source>
</evidence>
<dbReference type="Pfam" id="PF05065">
    <property type="entry name" value="Phage_capsid"/>
    <property type="match status" value="1"/>
</dbReference>
<dbReference type="InterPro" id="IPR054612">
    <property type="entry name" value="Phage_capsid-like_C"/>
</dbReference>
<feature type="domain" description="Phage capsid-like C-terminal" evidence="2">
    <location>
        <begin position="132"/>
        <end position="399"/>
    </location>
</feature>
<protein>
    <submittedName>
        <fullName evidence="3">Phage major capsid protein</fullName>
    </submittedName>
</protein>
<accession>A0A249MPS9</accession>
<dbReference type="InterPro" id="IPR024455">
    <property type="entry name" value="Phage_capsid"/>
</dbReference>
<reference evidence="3 4" key="1">
    <citation type="submission" date="2017-08" db="EMBL/GenBank/DDBJ databases">
        <title>Whole Genome Sequence of Sphingobium hydrophobicum C1: Insights into Adaption to the Electronic-waste Contaminated Sediment.</title>
        <authorList>
            <person name="Song D."/>
            <person name="Chen X."/>
            <person name="Xu M."/>
        </authorList>
    </citation>
    <scope>NUCLEOTIDE SEQUENCE [LARGE SCALE GENOMIC DNA]</scope>
    <source>
        <strain evidence="3 4">C1</strain>
    </source>
</reference>
<evidence type="ECO:0000313" key="4">
    <source>
        <dbReference type="Proteomes" id="UP000217141"/>
    </source>
</evidence>
<gene>
    <name evidence="3" type="ORF">CJD35_01875</name>
</gene>
<dbReference type="SUPFAM" id="SSF56563">
    <property type="entry name" value="Major capsid protein gp5"/>
    <property type="match status" value="1"/>
</dbReference>
<evidence type="ECO:0000259" key="2">
    <source>
        <dbReference type="Pfam" id="PF05065"/>
    </source>
</evidence>
<comment type="subcellular location">
    <subcellularLocation>
        <location evidence="1">Virion</location>
    </subcellularLocation>
</comment>
<dbReference type="RefSeq" id="WP_095686754.1">
    <property type="nucleotide sequence ID" value="NZ_CP022745.1"/>
</dbReference>
<sequence length="406" mass="43052">MKTSDLIEQRAAIVTRMNAAHEADDNGGFEAAENELRALDGKLDRQRKIDAADRAEPGKPLTGTTDEHLDRELRNFSLTRIIAHKAGLGVDAGREIELQAELAKRAGKPAQGFYVPTEIFETRAVQTTSNSGAILPTDFRPDLFVNALTASAVITTLGATVLTGLTGNVEIPRETGSPAVGWVAENAALSTGNATFDSLTLSPHHVGAISEISRNMVMQASPNVEQLLRNMLARNIALEIDRAAINGSGVGAEPLGILNDTDVPTLAFDTDLFTTTANMIGAADLANVSTARGFLATNGVKSDAMKTRDADGNPIAVGVTFHGEPVQFSNQAPSNLGTGDDEHTLIYGDWRDFLVGVWSQLDILVNPYAETAYSKGNLLIRAMATVDFGIRRPASFIAATGITVGA</sequence>
<dbReference type="Proteomes" id="UP000217141">
    <property type="component" value="Chromosome I"/>
</dbReference>
<proteinExistence type="predicted"/>
<name>A0A249MPS9_SPHXE</name>
<evidence type="ECO:0000256" key="1">
    <source>
        <dbReference type="ARBA" id="ARBA00004328"/>
    </source>
</evidence>